<sequence length="69" mass="7785">MYYAISNTHFASLQTAGYWQPAVIVVWFGFGPATPVTCYTLSMVSATAIRLLRLRRMGSCWLQGRLTPR</sequence>
<organism evidence="2 3">
    <name type="scientific">Aspergillus pseudoustus</name>
    <dbReference type="NCBI Taxonomy" id="1810923"/>
    <lineage>
        <taxon>Eukaryota</taxon>
        <taxon>Fungi</taxon>
        <taxon>Dikarya</taxon>
        <taxon>Ascomycota</taxon>
        <taxon>Pezizomycotina</taxon>
        <taxon>Eurotiomycetes</taxon>
        <taxon>Eurotiomycetidae</taxon>
        <taxon>Eurotiales</taxon>
        <taxon>Aspergillaceae</taxon>
        <taxon>Aspergillus</taxon>
        <taxon>Aspergillus subgen. Nidulantes</taxon>
    </lineage>
</organism>
<evidence type="ECO:0000313" key="3">
    <source>
        <dbReference type="Proteomes" id="UP001610446"/>
    </source>
</evidence>
<gene>
    <name evidence="2" type="ORF">BJY01DRAFT_223926</name>
</gene>
<keyword evidence="3" id="KW-1185">Reference proteome</keyword>
<keyword evidence="1" id="KW-1133">Transmembrane helix</keyword>
<evidence type="ECO:0000256" key="1">
    <source>
        <dbReference type="SAM" id="Phobius"/>
    </source>
</evidence>
<accession>A0ABR4J447</accession>
<dbReference type="Proteomes" id="UP001610446">
    <property type="component" value="Unassembled WGS sequence"/>
</dbReference>
<evidence type="ECO:0000313" key="2">
    <source>
        <dbReference type="EMBL" id="KAL2834818.1"/>
    </source>
</evidence>
<name>A0ABR4J447_9EURO</name>
<keyword evidence="1" id="KW-0472">Membrane</keyword>
<keyword evidence="1" id="KW-0812">Transmembrane</keyword>
<proteinExistence type="predicted"/>
<reference evidence="2 3" key="1">
    <citation type="submission" date="2024-07" db="EMBL/GenBank/DDBJ databases">
        <title>Section-level genome sequencing and comparative genomics of Aspergillus sections Usti and Cavernicolus.</title>
        <authorList>
            <consortium name="Lawrence Berkeley National Laboratory"/>
            <person name="Nybo J.L."/>
            <person name="Vesth T.C."/>
            <person name="Theobald S."/>
            <person name="Frisvad J.C."/>
            <person name="Larsen T.O."/>
            <person name="Kjaerboelling I."/>
            <person name="Rothschild-Mancinelli K."/>
            <person name="Lyhne E.K."/>
            <person name="Kogle M.E."/>
            <person name="Barry K."/>
            <person name="Clum A."/>
            <person name="Na H."/>
            <person name="Ledsgaard L."/>
            <person name="Lin J."/>
            <person name="Lipzen A."/>
            <person name="Kuo A."/>
            <person name="Riley R."/>
            <person name="Mondo S."/>
            <person name="Labutti K."/>
            <person name="Haridas S."/>
            <person name="Pangalinan J."/>
            <person name="Salamov A.A."/>
            <person name="Simmons B.A."/>
            <person name="Magnuson J.K."/>
            <person name="Chen J."/>
            <person name="Drula E."/>
            <person name="Henrissat B."/>
            <person name="Wiebenga A."/>
            <person name="Lubbers R.J."/>
            <person name="Gomes A.C."/>
            <person name="Makela M.R."/>
            <person name="Stajich J."/>
            <person name="Grigoriev I.V."/>
            <person name="Mortensen U.H."/>
            <person name="De Vries R.P."/>
            <person name="Baker S.E."/>
            <person name="Andersen M.R."/>
        </authorList>
    </citation>
    <scope>NUCLEOTIDE SEQUENCE [LARGE SCALE GENOMIC DNA]</scope>
    <source>
        <strain evidence="2 3">CBS 123904</strain>
    </source>
</reference>
<dbReference type="EMBL" id="JBFXLU010000211">
    <property type="protein sequence ID" value="KAL2834818.1"/>
    <property type="molecule type" value="Genomic_DNA"/>
</dbReference>
<comment type="caution">
    <text evidence="2">The sequence shown here is derived from an EMBL/GenBank/DDBJ whole genome shotgun (WGS) entry which is preliminary data.</text>
</comment>
<protein>
    <submittedName>
        <fullName evidence="2">Uncharacterized protein</fullName>
    </submittedName>
</protein>
<feature type="transmembrane region" description="Helical" evidence="1">
    <location>
        <begin position="24"/>
        <end position="49"/>
    </location>
</feature>